<evidence type="ECO:0000313" key="2">
    <source>
        <dbReference type="Proteomes" id="UP001314170"/>
    </source>
</evidence>
<dbReference type="EMBL" id="CAWUPB010000850">
    <property type="protein sequence ID" value="CAK7325810.1"/>
    <property type="molecule type" value="Genomic_DNA"/>
</dbReference>
<comment type="caution">
    <text evidence="1">The sequence shown here is derived from an EMBL/GenBank/DDBJ whole genome shotgun (WGS) entry which is preliminary data.</text>
</comment>
<protein>
    <submittedName>
        <fullName evidence="1">Uncharacterized protein</fullName>
    </submittedName>
</protein>
<sequence length="105" mass="11286">MVLPKSHIPKPSLTRTLSVFNPTIFSGLELDVPPSLEAKASPLESTIASEECLISGDELTTSICHGIFEVASILIFKVGAEGAVHAIGRFVKRRGLLSCFAQRHV</sequence>
<gene>
    <name evidence="1" type="ORF">DCAF_LOCUS3502</name>
</gene>
<dbReference type="Proteomes" id="UP001314170">
    <property type="component" value="Unassembled WGS sequence"/>
</dbReference>
<proteinExistence type="predicted"/>
<dbReference type="AlphaFoldDB" id="A0AAV1QZV7"/>
<keyword evidence="2" id="KW-1185">Reference proteome</keyword>
<organism evidence="1 2">
    <name type="scientific">Dovyalis caffra</name>
    <dbReference type="NCBI Taxonomy" id="77055"/>
    <lineage>
        <taxon>Eukaryota</taxon>
        <taxon>Viridiplantae</taxon>
        <taxon>Streptophyta</taxon>
        <taxon>Embryophyta</taxon>
        <taxon>Tracheophyta</taxon>
        <taxon>Spermatophyta</taxon>
        <taxon>Magnoliopsida</taxon>
        <taxon>eudicotyledons</taxon>
        <taxon>Gunneridae</taxon>
        <taxon>Pentapetalae</taxon>
        <taxon>rosids</taxon>
        <taxon>fabids</taxon>
        <taxon>Malpighiales</taxon>
        <taxon>Salicaceae</taxon>
        <taxon>Flacourtieae</taxon>
        <taxon>Dovyalis</taxon>
    </lineage>
</organism>
<reference evidence="1 2" key="1">
    <citation type="submission" date="2024-01" db="EMBL/GenBank/DDBJ databases">
        <authorList>
            <person name="Waweru B."/>
        </authorList>
    </citation>
    <scope>NUCLEOTIDE SEQUENCE [LARGE SCALE GENOMIC DNA]</scope>
</reference>
<name>A0AAV1QZV7_9ROSI</name>
<accession>A0AAV1QZV7</accession>
<evidence type="ECO:0000313" key="1">
    <source>
        <dbReference type="EMBL" id="CAK7325810.1"/>
    </source>
</evidence>